<feature type="compositionally biased region" description="Basic and acidic residues" evidence="1">
    <location>
        <begin position="22"/>
        <end position="35"/>
    </location>
</feature>
<proteinExistence type="predicted"/>
<evidence type="ECO:0008006" key="3">
    <source>
        <dbReference type="Google" id="ProtNLM"/>
    </source>
</evidence>
<dbReference type="GO" id="GO:0010008">
    <property type="term" value="C:endosome membrane"/>
    <property type="evidence" value="ECO:0007669"/>
    <property type="project" value="TreeGrafter"/>
</dbReference>
<dbReference type="GO" id="GO:0005524">
    <property type="term" value="F:ATP binding"/>
    <property type="evidence" value="ECO:0007669"/>
    <property type="project" value="InterPro"/>
</dbReference>
<dbReference type="GO" id="GO:0000285">
    <property type="term" value="F:1-phosphatidylinositol-3-phosphate 5-kinase activity"/>
    <property type="evidence" value="ECO:0007669"/>
    <property type="project" value="TreeGrafter"/>
</dbReference>
<evidence type="ECO:0000256" key="1">
    <source>
        <dbReference type="SAM" id="MobiDB-lite"/>
    </source>
</evidence>
<dbReference type="PANTHER" id="PTHR45748">
    <property type="entry name" value="1-PHOSPHATIDYLINOSITOL 3-PHOSPHATE 5-KINASE-RELATED"/>
    <property type="match status" value="1"/>
</dbReference>
<dbReference type="InterPro" id="IPR027409">
    <property type="entry name" value="GroEL-like_apical_dom_sf"/>
</dbReference>
<feature type="region of interest" description="Disordered" evidence="1">
    <location>
        <begin position="22"/>
        <end position="50"/>
    </location>
</feature>
<dbReference type="EMBL" id="CAADRP010000811">
    <property type="protein sequence ID" value="VFU32544.1"/>
    <property type="molecule type" value="Genomic_DNA"/>
</dbReference>
<feature type="compositionally biased region" description="Basic and acidic residues" evidence="1">
    <location>
        <begin position="178"/>
        <end position="191"/>
    </location>
</feature>
<organism evidence="2">
    <name type="scientific">Salix viminalis</name>
    <name type="common">Common osier</name>
    <name type="synonym">Basket willow</name>
    <dbReference type="NCBI Taxonomy" id="40686"/>
    <lineage>
        <taxon>Eukaryota</taxon>
        <taxon>Viridiplantae</taxon>
        <taxon>Streptophyta</taxon>
        <taxon>Embryophyta</taxon>
        <taxon>Tracheophyta</taxon>
        <taxon>Spermatophyta</taxon>
        <taxon>Magnoliopsida</taxon>
        <taxon>eudicotyledons</taxon>
        <taxon>Gunneridae</taxon>
        <taxon>Pentapetalae</taxon>
        <taxon>rosids</taxon>
        <taxon>fabids</taxon>
        <taxon>Malpighiales</taxon>
        <taxon>Salicaceae</taxon>
        <taxon>Saliceae</taxon>
        <taxon>Salix</taxon>
    </lineage>
</organism>
<protein>
    <recommendedName>
        <fullName evidence="3">1-phosphatidylinositol-3-phosphate 5-kinase</fullName>
    </recommendedName>
</protein>
<accession>A0A6N2KV99</accession>
<dbReference type="PANTHER" id="PTHR45748:SF14">
    <property type="entry name" value="1-PHOSPHATIDYLINOSITOL-3-PHOSPHATE 5-KINASE FAB1C-RELATED"/>
    <property type="match status" value="1"/>
</dbReference>
<dbReference type="AlphaFoldDB" id="A0A6N2KV99"/>
<dbReference type="Pfam" id="PF00118">
    <property type="entry name" value="Cpn60_TCP1"/>
    <property type="match status" value="1"/>
</dbReference>
<dbReference type="InterPro" id="IPR002423">
    <property type="entry name" value="Cpn60/GroEL/TCP-1"/>
</dbReference>
<dbReference type="SUPFAM" id="SSF52029">
    <property type="entry name" value="GroEL apical domain-like"/>
    <property type="match status" value="1"/>
</dbReference>
<reference evidence="2" key="1">
    <citation type="submission" date="2019-03" db="EMBL/GenBank/DDBJ databases">
        <authorList>
            <person name="Mank J."/>
            <person name="Almeida P."/>
        </authorList>
    </citation>
    <scope>NUCLEOTIDE SEQUENCE</scope>
    <source>
        <strain evidence="2">78183</strain>
    </source>
</reference>
<dbReference type="Gene3D" id="3.50.7.10">
    <property type="entry name" value="GroEL"/>
    <property type="match status" value="1"/>
</dbReference>
<sequence>MVILGRLSNDCKYCNGVTVKRDGGRENNEKVHPTDSPRGSPEPPSPSFSAASIQSDHLAHYLESRDCGFFSNTITSRSVTFLVVTRLLSLFVAHQAEAGDSGKLFYSPLSEYSHDISDIDSSSVSARLEFYNCNSVGSSPLDSPSRIDFSSYRAGHALQRGREGSSLSQSDGTFDKENLAILRRPDKRTEDPENADDYPDDVSVLRDQYDKSQKPLDFESNGLIWFPPPPEDENDETESGFFTYDDEDDDIGDSSAIFLPSSSLSSMFPSKEKQNEINKDPLKAVIQGHFRALVAQLLQGEGIKASKEVTNEEWLDIVTTIAWHAATFVKPDTSRGGSMDPVDYVKVKCIASGNPRDSTLVKGVVCTKNIKHKRMTTQYKNPRLLLIGGALEYQSVVNQLASFNTLVQKENDHLKLIMSKIEALRPNVLLVEKSVSPYAQEYLLGKEISLVLNVKRPLLECIARCTGAYISPSFENISTTRLGALVERVSEEHETSNQFNKKPSKTLMVSKAFRLHAYHLSLETSFLADEGASLPKQTVRHSIAIPERTAADESISVISPITCHAEVASSAQDNDGSLGVKPEHEG</sequence>
<dbReference type="GO" id="GO:0046854">
    <property type="term" value="P:phosphatidylinositol phosphate biosynthetic process"/>
    <property type="evidence" value="ECO:0007669"/>
    <property type="project" value="TreeGrafter"/>
</dbReference>
<evidence type="ECO:0000313" key="2">
    <source>
        <dbReference type="EMBL" id="VFU32544.1"/>
    </source>
</evidence>
<gene>
    <name evidence="2" type="ORF">SVIM_LOCUS143505</name>
</gene>
<dbReference type="FunFam" id="3.50.7.10:FF:000007">
    <property type="entry name" value="1-phosphatidylinositol 3-phosphate 5-kinase isoform X1"/>
    <property type="match status" value="1"/>
</dbReference>
<name>A0A6N2KV99_SALVM</name>
<feature type="region of interest" description="Disordered" evidence="1">
    <location>
        <begin position="178"/>
        <end position="203"/>
    </location>
</feature>